<keyword evidence="9" id="KW-0812">Transmembrane</keyword>
<evidence type="ECO:0000256" key="2">
    <source>
        <dbReference type="ARBA" id="ARBA00004613"/>
    </source>
</evidence>
<comment type="similarity">
    <text evidence="5">Belongs to the glycosyltransferase 29 family.</text>
</comment>
<keyword evidence="12" id="KW-0333">Golgi apparatus</keyword>
<reference evidence="35" key="1">
    <citation type="journal article" date="2022" name="bioRxiv">
        <title>Sequencing and chromosome-scale assembly of the giantPleurodeles waltlgenome.</title>
        <authorList>
            <person name="Brown T."/>
            <person name="Elewa A."/>
            <person name="Iarovenko S."/>
            <person name="Subramanian E."/>
            <person name="Araus A.J."/>
            <person name="Petzold A."/>
            <person name="Susuki M."/>
            <person name="Suzuki K.-i.T."/>
            <person name="Hayashi T."/>
            <person name="Toyoda A."/>
            <person name="Oliveira C."/>
            <person name="Osipova E."/>
            <person name="Leigh N.D."/>
            <person name="Simon A."/>
            <person name="Yun M.H."/>
        </authorList>
    </citation>
    <scope>NUCLEOTIDE SEQUENCE</scope>
    <source>
        <strain evidence="35">20211129_DDA</strain>
        <tissue evidence="35">Liver</tissue>
    </source>
</reference>
<dbReference type="GO" id="GO:0003836">
    <property type="term" value="F:beta-galactoside (CMP) alpha-2,3-sialyltransferase activity"/>
    <property type="evidence" value="ECO:0007669"/>
    <property type="project" value="UniProtKB-EC"/>
</dbReference>
<evidence type="ECO:0000256" key="9">
    <source>
        <dbReference type="ARBA" id="ARBA00022692"/>
    </source>
</evidence>
<dbReference type="Gene3D" id="3.90.1480.20">
    <property type="entry name" value="Glycosyl transferase family 29"/>
    <property type="match status" value="1"/>
</dbReference>
<evidence type="ECO:0000256" key="27">
    <source>
        <dbReference type="ARBA" id="ARBA00052027"/>
    </source>
</evidence>
<feature type="binding site" evidence="33">
    <location>
        <position position="292"/>
    </location>
    <ligand>
        <name>substrate</name>
    </ligand>
</feature>
<dbReference type="AlphaFoldDB" id="A0AAV7PFU1"/>
<evidence type="ECO:0000256" key="28">
    <source>
        <dbReference type="ARBA" id="ARBA00062545"/>
    </source>
</evidence>
<dbReference type="PIRSF" id="PIRSF005557">
    <property type="entry name" value="Sialyl_trans"/>
    <property type="match status" value="1"/>
</dbReference>
<keyword evidence="11" id="KW-1133">Transmembrane helix</keyword>
<dbReference type="InterPro" id="IPR038578">
    <property type="entry name" value="GT29-like_sf"/>
</dbReference>
<comment type="pathway">
    <text evidence="4">Glycolipid biosynthesis.</text>
</comment>
<evidence type="ECO:0000256" key="24">
    <source>
        <dbReference type="ARBA" id="ARBA00043773"/>
    </source>
</evidence>
<dbReference type="GO" id="GO:0097503">
    <property type="term" value="P:sialylation"/>
    <property type="evidence" value="ECO:0007669"/>
    <property type="project" value="TreeGrafter"/>
</dbReference>
<evidence type="ECO:0000256" key="1">
    <source>
        <dbReference type="ARBA" id="ARBA00004447"/>
    </source>
</evidence>
<dbReference type="EMBL" id="JANPWB010000011">
    <property type="protein sequence ID" value="KAJ1124603.1"/>
    <property type="molecule type" value="Genomic_DNA"/>
</dbReference>
<keyword evidence="16" id="KW-0325">Glycoprotein</keyword>
<evidence type="ECO:0000256" key="34">
    <source>
        <dbReference type="PIRSR" id="PIRSR005557-2"/>
    </source>
</evidence>
<dbReference type="PANTHER" id="PTHR46032">
    <property type="entry name" value="ALPHA-2,3-SIALYLTRANSFERASE ST3GAL I ISOFORM X1"/>
    <property type="match status" value="1"/>
</dbReference>
<accession>A0AAV7PFU1</accession>
<keyword evidence="15" id="KW-1015">Disulfide bond</keyword>
<evidence type="ECO:0000256" key="15">
    <source>
        <dbReference type="ARBA" id="ARBA00023157"/>
    </source>
</evidence>
<evidence type="ECO:0000256" key="3">
    <source>
        <dbReference type="ARBA" id="ARBA00004922"/>
    </source>
</evidence>
<evidence type="ECO:0000256" key="25">
    <source>
        <dbReference type="ARBA" id="ARBA00043816"/>
    </source>
</evidence>
<evidence type="ECO:0000256" key="8">
    <source>
        <dbReference type="ARBA" id="ARBA00022679"/>
    </source>
</evidence>
<dbReference type="CDD" id="cd23966">
    <property type="entry name" value="GT29_ST3GAL1_2"/>
    <property type="match status" value="1"/>
</dbReference>
<evidence type="ECO:0000256" key="16">
    <source>
        <dbReference type="ARBA" id="ARBA00023180"/>
    </source>
</evidence>
<dbReference type="GO" id="GO:0047288">
    <property type="term" value="F:beta-D-galactosyl-(1-&gt;3)-N-acetyl-beta-D-galactosaminide alpha-2,3- sialyltransferase"/>
    <property type="evidence" value="ECO:0007669"/>
    <property type="project" value="UniProtKB-EC"/>
</dbReference>
<evidence type="ECO:0000313" key="35">
    <source>
        <dbReference type="EMBL" id="KAJ1124603.1"/>
    </source>
</evidence>
<dbReference type="Pfam" id="PF00777">
    <property type="entry name" value="Glyco_transf_29"/>
    <property type="match status" value="1"/>
</dbReference>
<comment type="catalytic activity">
    <reaction evidence="27">
        <text>a globoside GalGb4Cer + CMP-N-acetyl-beta-neuraminate = a globoside MSGG + CMP + H(+)</text>
        <dbReference type="Rhea" id="RHEA:65372"/>
        <dbReference type="ChEBI" id="CHEBI:15378"/>
        <dbReference type="ChEBI" id="CHEBI:57812"/>
        <dbReference type="ChEBI" id="CHEBI:60377"/>
        <dbReference type="ChEBI" id="CHEBI:140623"/>
        <dbReference type="ChEBI" id="CHEBI:140691"/>
    </reaction>
    <physiologicalReaction direction="left-to-right" evidence="27">
        <dbReference type="Rhea" id="RHEA:65373"/>
    </physiologicalReaction>
</comment>
<feature type="binding site" evidence="33">
    <location>
        <position position="309"/>
    </location>
    <ligand>
        <name>substrate</name>
    </ligand>
</feature>
<evidence type="ECO:0000256" key="18">
    <source>
        <dbReference type="ARBA" id="ARBA00039106"/>
    </source>
</evidence>
<evidence type="ECO:0000256" key="14">
    <source>
        <dbReference type="ARBA" id="ARBA00023136"/>
    </source>
</evidence>
<evidence type="ECO:0000256" key="26">
    <source>
        <dbReference type="ARBA" id="ARBA00047509"/>
    </source>
</evidence>
<evidence type="ECO:0000256" key="17">
    <source>
        <dbReference type="ARBA" id="ARBA00036292"/>
    </source>
</evidence>
<keyword evidence="10" id="KW-0735">Signal-anchor</keyword>
<keyword evidence="8" id="KW-0808">Transferase</keyword>
<evidence type="ECO:0000256" key="23">
    <source>
        <dbReference type="ARBA" id="ARBA00043673"/>
    </source>
</evidence>
<name>A0AAV7PFU1_PLEWA</name>
<comment type="pathway">
    <text evidence="3">Protein modification; protein glycosylation.</text>
</comment>
<keyword evidence="7" id="KW-0328">Glycosyltransferase</keyword>
<dbReference type="PANTHER" id="PTHR46032:SF1">
    <property type="entry name" value="ST3 BETA-GALACTOSIDE ALPHA-2,3-SIALYLTRANSFERASE 1"/>
    <property type="match status" value="1"/>
</dbReference>
<dbReference type="FunFam" id="3.90.1480.20:FF:000002">
    <property type="entry name" value="CMP-N-acetylneuraminate-beta-galactosamide- alpha-2,3-sialyltransferase 2"/>
    <property type="match status" value="1"/>
</dbReference>
<evidence type="ECO:0000256" key="33">
    <source>
        <dbReference type="PIRSR" id="PIRSR005557-1"/>
    </source>
</evidence>
<comment type="subcellular location">
    <subcellularLocation>
        <location evidence="1">Golgi apparatus</location>
        <location evidence="1">Golgi stack membrane</location>
        <topology evidence="1">Single-pass type II membrane protein</topology>
    </subcellularLocation>
    <subcellularLocation>
        <location evidence="2">Secreted</location>
    </subcellularLocation>
</comment>
<comment type="catalytic activity">
    <reaction evidence="26">
        <text>ganglioside GM1 (d18:1(4E)/18:0) + CMP-N-acetyl-beta-neuraminate = ganglioside GD1a (18:1(4E)/18:0) + CMP + H(+)</text>
        <dbReference type="Rhea" id="RHEA:48248"/>
        <dbReference type="ChEBI" id="CHEBI:15378"/>
        <dbReference type="ChEBI" id="CHEBI:57812"/>
        <dbReference type="ChEBI" id="CHEBI:60377"/>
        <dbReference type="ChEBI" id="CHEBI:73110"/>
        <dbReference type="ChEBI" id="CHEBI:90153"/>
    </reaction>
    <physiologicalReaction direction="left-to-right" evidence="26">
        <dbReference type="Rhea" id="RHEA:48249"/>
    </physiologicalReaction>
</comment>
<sequence length="331" mass="38040">MVWCVKQRKMQLKKMWIPIVVLLLLLVQKMYQVICMGQSSPYCSFRSIGPRPCGCKQCISEKGVSAWFDERFNSSVNPLLTAQNPEIPVNVQRWWLKLQGSNNEGQVQEALDKLFAEIPAEDLYSARGETQCRTCAVVGNSGNLKGSKYGERIDSHHFVLRMNGAKIAGFEEDVGSKTTHHFMYPESAVNLEPGVHLVLISFKPQDLKWIASAFSTGELKFTYMKVKQFIKADKDKVLIFNPSFLKYVHENWIKRHGKYPSTGMLALFFAIHICDEVSVFGYGADSNGDWHHYWERNKFAGAFRRTRVHNAEFELDLIRQLVHEGKVTYYR</sequence>
<evidence type="ECO:0000313" key="36">
    <source>
        <dbReference type="Proteomes" id="UP001066276"/>
    </source>
</evidence>
<evidence type="ECO:0000256" key="5">
    <source>
        <dbReference type="ARBA" id="ARBA00006003"/>
    </source>
</evidence>
<organism evidence="35 36">
    <name type="scientific">Pleurodeles waltl</name>
    <name type="common">Iberian ribbed newt</name>
    <dbReference type="NCBI Taxonomy" id="8319"/>
    <lineage>
        <taxon>Eukaryota</taxon>
        <taxon>Metazoa</taxon>
        <taxon>Chordata</taxon>
        <taxon>Craniata</taxon>
        <taxon>Vertebrata</taxon>
        <taxon>Euteleostomi</taxon>
        <taxon>Amphibia</taxon>
        <taxon>Batrachia</taxon>
        <taxon>Caudata</taxon>
        <taxon>Salamandroidea</taxon>
        <taxon>Salamandridae</taxon>
        <taxon>Pleurodelinae</taxon>
        <taxon>Pleurodeles</taxon>
    </lineage>
</organism>
<dbReference type="GO" id="GO:0006629">
    <property type="term" value="P:lipid metabolic process"/>
    <property type="evidence" value="ECO:0007669"/>
    <property type="project" value="UniProtKB-KW"/>
</dbReference>
<feature type="binding site" evidence="33">
    <location>
        <position position="140"/>
    </location>
    <ligand>
        <name>substrate</name>
    </ligand>
</feature>
<evidence type="ECO:0000256" key="31">
    <source>
        <dbReference type="ARBA" id="ARBA00081332"/>
    </source>
</evidence>
<dbReference type="GO" id="GO:0005576">
    <property type="term" value="C:extracellular region"/>
    <property type="evidence" value="ECO:0007669"/>
    <property type="project" value="UniProtKB-SubCell"/>
</dbReference>
<comment type="caution">
    <text evidence="35">The sequence shown here is derived from an EMBL/GenBank/DDBJ whole genome shotgun (WGS) entry which is preliminary data.</text>
</comment>
<evidence type="ECO:0000256" key="32">
    <source>
        <dbReference type="ARBA" id="ARBA00082805"/>
    </source>
</evidence>
<evidence type="ECO:0000256" key="19">
    <source>
        <dbReference type="ARBA" id="ARBA00039107"/>
    </source>
</evidence>
<feature type="disulfide bond" evidence="34">
    <location>
        <begin position="135"/>
        <end position="274"/>
    </location>
</feature>
<keyword evidence="36" id="KW-1185">Reference proteome</keyword>
<protein>
    <recommendedName>
        <fullName evidence="29">CMP-N-acetylneuraminate-beta-galactosamide-alpha-2,3-sialyltransferase 2</fullName>
        <ecNumber evidence="18">2.4.3.2</ecNumber>
        <ecNumber evidence="19">2.4.3.4</ecNumber>
    </recommendedName>
    <alternativeName>
        <fullName evidence="22">Gal-NAc6S</fullName>
    </alternativeName>
    <alternativeName>
        <fullName evidence="20">Gal-beta-1,3-GalNAc-alpha-2,3-sialyltransferase</fullName>
    </alternativeName>
    <alternativeName>
        <fullName evidence="21">Monosialoganglioside sialyltransferase</fullName>
    </alternativeName>
    <alternativeName>
        <fullName evidence="30">ST3Gal II</fullName>
    </alternativeName>
    <alternativeName>
        <fullName evidence="31">ST3GalA.2</fullName>
    </alternativeName>
    <alternativeName>
        <fullName evidence="32">Sialyltransferase 4B</fullName>
    </alternativeName>
</protein>
<keyword evidence="6" id="KW-0964">Secreted</keyword>
<dbReference type="EC" id="2.4.3.4" evidence="19"/>
<keyword evidence="13" id="KW-0443">Lipid metabolism</keyword>
<dbReference type="EC" id="2.4.3.2" evidence="18"/>
<evidence type="ECO:0000256" key="7">
    <source>
        <dbReference type="ARBA" id="ARBA00022676"/>
    </source>
</evidence>
<evidence type="ECO:0000256" key="13">
    <source>
        <dbReference type="ARBA" id="ARBA00023098"/>
    </source>
</evidence>
<comment type="catalytic activity">
    <reaction evidence="23">
        <text>a ganglioside GA1 (d18:1(4E)) + CMP-N-acetyl-beta-neuraminate = a ganglioside GM1b (d18:1(4E)) + CMP + H(+)</text>
        <dbReference type="Rhea" id="RHEA:47560"/>
        <dbReference type="ChEBI" id="CHEBI:15378"/>
        <dbReference type="ChEBI" id="CHEBI:27938"/>
        <dbReference type="ChEBI" id="CHEBI:57812"/>
        <dbReference type="ChEBI" id="CHEBI:60377"/>
        <dbReference type="ChEBI" id="CHEBI:78568"/>
    </reaction>
    <physiologicalReaction direction="left-to-right" evidence="23">
        <dbReference type="Rhea" id="RHEA:47561"/>
    </physiologicalReaction>
</comment>
<dbReference type="GO" id="GO:0032580">
    <property type="term" value="C:Golgi cisterna membrane"/>
    <property type="evidence" value="ECO:0007669"/>
    <property type="project" value="UniProtKB-SubCell"/>
</dbReference>
<comment type="catalytic activity">
    <reaction evidence="24">
        <text>a ganglioside GM1 (d18:1(4E)) + CMP-N-acetyl-beta-neuraminate = a ganglioside GD1a (d18:1(4E)) + CMP + H(+)</text>
        <dbReference type="Rhea" id="RHEA:18021"/>
        <dbReference type="ChEBI" id="CHEBI:15378"/>
        <dbReference type="ChEBI" id="CHEBI:57812"/>
        <dbReference type="ChEBI" id="CHEBI:60377"/>
        <dbReference type="ChEBI" id="CHEBI:77709"/>
        <dbReference type="ChEBI" id="CHEBI:78445"/>
        <dbReference type="EC" id="2.4.3.2"/>
    </reaction>
    <physiologicalReaction direction="left-to-right" evidence="24">
        <dbReference type="Rhea" id="RHEA:18022"/>
    </physiologicalReaction>
</comment>
<evidence type="ECO:0000256" key="10">
    <source>
        <dbReference type="ARBA" id="ARBA00022968"/>
    </source>
</evidence>
<gene>
    <name evidence="35" type="ORF">NDU88_003052</name>
</gene>
<feature type="binding site" evidence="33">
    <location>
        <position position="223"/>
    </location>
    <ligand>
        <name>substrate</name>
    </ligand>
</feature>
<feature type="binding site" evidence="33">
    <location>
        <position position="263"/>
    </location>
    <ligand>
        <name>substrate</name>
    </ligand>
</feature>
<evidence type="ECO:0000256" key="11">
    <source>
        <dbReference type="ARBA" id="ARBA00022989"/>
    </source>
</evidence>
<evidence type="ECO:0000256" key="21">
    <source>
        <dbReference type="ARBA" id="ARBA00042990"/>
    </source>
</evidence>
<feature type="binding site" evidence="33">
    <location>
        <position position="283"/>
    </location>
    <ligand>
        <name>substrate</name>
    </ligand>
</feature>
<evidence type="ECO:0000256" key="22">
    <source>
        <dbReference type="ARBA" id="ARBA00042991"/>
    </source>
</evidence>
<dbReference type="InterPro" id="IPR012163">
    <property type="entry name" value="Sialyl_trans"/>
</dbReference>
<dbReference type="InterPro" id="IPR001675">
    <property type="entry name" value="Glyco_trans_29"/>
</dbReference>
<evidence type="ECO:0000256" key="6">
    <source>
        <dbReference type="ARBA" id="ARBA00022525"/>
    </source>
</evidence>
<evidence type="ECO:0000256" key="30">
    <source>
        <dbReference type="ARBA" id="ARBA00081228"/>
    </source>
</evidence>
<comment type="subunit">
    <text evidence="28">Homodimer; disulfide-linked. Homodimer formation occurs in the endoplasmic reticulum.</text>
</comment>
<feature type="binding site" evidence="33">
    <location>
        <position position="163"/>
    </location>
    <ligand>
        <name>substrate</name>
    </ligand>
</feature>
<dbReference type="Proteomes" id="UP001066276">
    <property type="component" value="Chromosome 7"/>
</dbReference>
<evidence type="ECO:0000256" key="29">
    <source>
        <dbReference type="ARBA" id="ARBA00072809"/>
    </source>
</evidence>
<keyword evidence="14" id="KW-0472">Membrane</keyword>
<evidence type="ECO:0000256" key="12">
    <source>
        <dbReference type="ARBA" id="ARBA00023034"/>
    </source>
</evidence>
<proteinExistence type="inferred from homology"/>
<comment type="catalytic activity">
    <reaction evidence="17">
        <text>a beta-D-galactosyl-(1-&gt;3)-N-acetyl-alpha-D-galactosaminyl derivative + CMP-N-acetyl-beta-neuraminate = an N-acetyl-alpha-neuraminyl-(2-&gt;3)-beta-D-galactosyl-(1-&gt;3)-N-acetyl-alpha-D-galactosaminyl derivative + CMP + H(+)</text>
        <dbReference type="Rhea" id="RHEA:21616"/>
        <dbReference type="ChEBI" id="CHEBI:15378"/>
        <dbReference type="ChEBI" id="CHEBI:57812"/>
        <dbReference type="ChEBI" id="CHEBI:60377"/>
        <dbReference type="ChEBI" id="CHEBI:133470"/>
        <dbReference type="ChEBI" id="CHEBI:139596"/>
        <dbReference type="EC" id="2.4.3.4"/>
    </reaction>
    <physiologicalReaction direction="left-to-right" evidence="17">
        <dbReference type="Rhea" id="RHEA:21617"/>
    </physiologicalReaction>
</comment>
<dbReference type="InterPro" id="IPR051757">
    <property type="entry name" value="Beta-gal_alpha2-3_sialyltrans"/>
</dbReference>
<feature type="binding site" evidence="33">
    <location>
        <position position="259"/>
    </location>
    <ligand>
        <name>substrate</name>
    </ligand>
</feature>
<evidence type="ECO:0000256" key="4">
    <source>
        <dbReference type="ARBA" id="ARBA00004934"/>
    </source>
</evidence>
<feature type="binding site" evidence="33">
    <location>
        <position position="99"/>
    </location>
    <ligand>
        <name>substrate</name>
    </ligand>
</feature>
<comment type="catalytic activity">
    <reaction evidence="25">
        <text>a ganglioside GA1 + CMP-N-acetyl-beta-neuraminate = a ganglioside GM1b + CMP + H(+)</text>
        <dbReference type="Rhea" id="RHEA:48244"/>
        <dbReference type="ChEBI" id="CHEBI:15378"/>
        <dbReference type="ChEBI" id="CHEBI:57812"/>
        <dbReference type="ChEBI" id="CHEBI:60377"/>
        <dbReference type="ChEBI" id="CHEBI:88069"/>
        <dbReference type="ChEBI" id="CHEBI:90151"/>
    </reaction>
    <physiologicalReaction direction="left-to-right" evidence="25">
        <dbReference type="Rhea" id="RHEA:48245"/>
    </physiologicalReaction>
</comment>
<evidence type="ECO:0000256" key="20">
    <source>
        <dbReference type="ARBA" id="ARBA00042448"/>
    </source>
</evidence>